<organism evidence="2 3">
    <name type="scientific">Necator americanus</name>
    <name type="common">Human hookworm</name>
    <dbReference type="NCBI Taxonomy" id="51031"/>
    <lineage>
        <taxon>Eukaryota</taxon>
        <taxon>Metazoa</taxon>
        <taxon>Ecdysozoa</taxon>
        <taxon>Nematoda</taxon>
        <taxon>Chromadorea</taxon>
        <taxon>Rhabditida</taxon>
        <taxon>Rhabditina</taxon>
        <taxon>Rhabditomorpha</taxon>
        <taxon>Strongyloidea</taxon>
        <taxon>Ancylostomatidae</taxon>
        <taxon>Bunostominae</taxon>
        <taxon>Necator</taxon>
    </lineage>
</organism>
<reference evidence="3" key="1">
    <citation type="journal article" date="2014" name="Nat. Genet.">
        <title>Genome of the human hookworm Necator americanus.</title>
        <authorList>
            <person name="Tang Y.T."/>
            <person name="Gao X."/>
            <person name="Rosa B.A."/>
            <person name="Abubucker S."/>
            <person name="Hallsworth-Pepin K."/>
            <person name="Martin J."/>
            <person name="Tyagi R."/>
            <person name="Heizer E."/>
            <person name="Zhang X."/>
            <person name="Bhonagiri-Palsikar V."/>
            <person name="Minx P."/>
            <person name="Warren W.C."/>
            <person name="Wang Q."/>
            <person name="Zhan B."/>
            <person name="Hotez P.J."/>
            <person name="Sternberg P.W."/>
            <person name="Dougall A."/>
            <person name="Gaze S.T."/>
            <person name="Mulvenna J."/>
            <person name="Sotillo J."/>
            <person name="Ranganathan S."/>
            <person name="Rabelo E.M."/>
            <person name="Wilson R.K."/>
            <person name="Felgner P.L."/>
            <person name="Bethony J."/>
            <person name="Hawdon J.M."/>
            <person name="Gasser R.B."/>
            <person name="Loukas A."/>
            <person name="Mitreva M."/>
        </authorList>
    </citation>
    <scope>NUCLEOTIDE SEQUENCE [LARGE SCALE GENOMIC DNA]</scope>
</reference>
<dbReference type="KEGG" id="nai:NECAME_16450"/>
<gene>
    <name evidence="2" type="ORF">NECAME_16450</name>
</gene>
<dbReference type="GeneID" id="25356476"/>
<evidence type="ECO:0000313" key="2">
    <source>
        <dbReference type="EMBL" id="ETN86263.1"/>
    </source>
</evidence>
<accession>W2TWT3</accession>
<name>W2TWT3_NECAM</name>
<protein>
    <submittedName>
        <fullName evidence="2">Uncharacterized protein</fullName>
    </submittedName>
</protein>
<evidence type="ECO:0000256" key="1">
    <source>
        <dbReference type="SAM" id="SignalP"/>
    </source>
</evidence>
<feature type="chain" id="PRO_5004825492" evidence="1">
    <location>
        <begin position="37"/>
        <end position="219"/>
    </location>
</feature>
<dbReference type="AlphaFoldDB" id="W2TWT3"/>
<dbReference type="Proteomes" id="UP000053676">
    <property type="component" value="Unassembled WGS sequence"/>
</dbReference>
<evidence type="ECO:0000313" key="3">
    <source>
        <dbReference type="Proteomes" id="UP000053676"/>
    </source>
</evidence>
<sequence length="219" mass="24461">MEVTEFNDVILSCTPLIMRLPSLLLLFVLAANAASSQNHRSGSLTVEHTSTELLLKQNTTACDSFDENEMKQLSNIEQGLLRAQKVLLDKGEQSAWGGKTNEDINDALVNIDIAKVNYSKFQLKIVLELIERALTFPSTRKGDASKYTTYVTTYLVGASRNLLKLLSSCYPGMDKELGKIEKVLRDITGNLDHDARRRTVARHINDALEEIVPKVPQKQ</sequence>
<proteinExistence type="predicted"/>
<dbReference type="CTD" id="25356476"/>
<feature type="signal peptide" evidence="1">
    <location>
        <begin position="1"/>
        <end position="36"/>
    </location>
</feature>
<keyword evidence="1" id="KW-0732">Signal</keyword>
<dbReference type="EMBL" id="KI657590">
    <property type="protein sequence ID" value="ETN86263.1"/>
    <property type="molecule type" value="Genomic_DNA"/>
</dbReference>
<keyword evidence="3" id="KW-1185">Reference proteome</keyword>